<dbReference type="InterPro" id="IPR036291">
    <property type="entry name" value="NAD(P)-bd_dom_sf"/>
</dbReference>
<dbReference type="Proteomes" id="UP000001593">
    <property type="component" value="Unassembled WGS sequence"/>
</dbReference>
<dbReference type="FunFam" id="3.40.50.720:FF:001048">
    <property type="entry name" value="Predicted protein"/>
    <property type="match status" value="1"/>
</dbReference>
<dbReference type="eggNOG" id="KOG4039">
    <property type="taxonomic scope" value="Eukaryota"/>
</dbReference>
<feature type="domain" description="NAD(P)-binding" evidence="3">
    <location>
        <begin position="27"/>
        <end position="213"/>
    </location>
</feature>
<dbReference type="EMBL" id="DS469642">
    <property type="protein sequence ID" value="EDO37646.1"/>
    <property type="molecule type" value="Genomic_DNA"/>
</dbReference>
<dbReference type="PhylomeDB" id="A7SF50"/>
<dbReference type="PANTHER" id="PTHR14097">
    <property type="entry name" value="OXIDOREDUCTASE HTATIP2"/>
    <property type="match status" value="1"/>
</dbReference>
<dbReference type="InterPro" id="IPR016040">
    <property type="entry name" value="NAD(P)-bd_dom"/>
</dbReference>
<dbReference type="GO" id="GO:0003824">
    <property type="term" value="F:catalytic activity"/>
    <property type="evidence" value="ECO:0007669"/>
    <property type="project" value="UniProtKB-ARBA"/>
</dbReference>
<evidence type="ECO:0000313" key="5">
    <source>
        <dbReference type="Proteomes" id="UP000001593"/>
    </source>
</evidence>
<evidence type="ECO:0000256" key="2">
    <source>
        <dbReference type="ARBA" id="ARBA00093604"/>
    </source>
</evidence>
<dbReference type="FunCoup" id="A7SF50">
    <property type="interactions" value="139"/>
</dbReference>
<sequence length="248" mass="27309">MAANEGVSHSTQESESNMLGLRAVLVGATGSIGECLLGEVLASKNFSKVIVLGRRDATAPSSYQVDQKVEESSGRLEQHKIDFETLSKETVGQYFTDKDVFFCTLGSTRKQAGSANNFRHIDYDYVVNCANVAKECEVKSMVYVSSYGANPNSMLLYTEVKGKVEEALKKLQFPHTTIYRPGLLSRGDKARFVEKIYAWFVSSIPVATVAKAMRVEVEGHFSSKQTTGASAQARTLFNSDIYKLAEEK</sequence>
<dbReference type="OMA" id="DWPQLTI"/>
<proteinExistence type="predicted"/>
<evidence type="ECO:0000259" key="3">
    <source>
        <dbReference type="Pfam" id="PF13460"/>
    </source>
</evidence>
<dbReference type="KEGG" id="nve:5509157"/>
<dbReference type="PANTHER" id="PTHR14097:SF7">
    <property type="entry name" value="OXIDOREDUCTASE HTATIP2"/>
    <property type="match status" value="1"/>
</dbReference>
<dbReference type="Pfam" id="PF13460">
    <property type="entry name" value="NAD_binding_10"/>
    <property type="match status" value="1"/>
</dbReference>
<accession>A7SF50</accession>
<protein>
    <recommendedName>
        <fullName evidence="2">Protein HTATIP2</fullName>
    </recommendedName>
</protein>
<name>A7SF50_NEMVE</name>
<reference evidence="4 5" key="1">
    <citation type="journal article" date="2007" name="Science">
        <title>Sea anemone genome reveals ancestral eumetazoan gene repertoire and genomic organization.</title>
        <authorList>
            <person name="Putnam N.H."/>
            <person name="Srivastava M."/>
            <person name="Hellsten U."/>
            <person name="Dirks B."/>
            <person name="Chapman J."/>
            <person name="Salamov A."/>
            <person name="Terry A."/>
            <person name="Shapiro H."/>
            <person name="Lindquist E."/>
            <person name="Kapitonov V.V."/>
            <person name="Jurka J."/>
            <person name="Genikhovich G."/>
            <person name="Grigoriev I.V."/>
            <person name="Lucas S.M."/>
            <person name="Steele R.E."/>
            <person name="Finnerty J.R."/>
            <person name="Technau U."/>
            <person name="Martindale M.Q."/>
            <person name="Rokhsar D.S."/>
        </authorList>
    </citation>
    <scope>NUCLEOTIDE SEQUENCE [LARGE SCALE GENOMIC DNA]</scope>
    <source>
        <strain evidence="5">CH2 X CH6</strain>
    </source>
</reference>
<keyword evidence="5" id="KW-1185">Reference proteome</keyword>
<dbReference type="HOGENOM" id="CLU_071330_4_0_1"/>
<organism evidence="4 5">
    <name type="scientific">Nematostella vectensis</name>
    <name type="common">Starlet sea anemone</name>
    <dbReference type="NCBI Taxonomy" id="45351"/>
    <lineage>
        <taxon>Eukaryota</taxon>
        <taxon>Metazoa</taxon>
        <taxon>Cnidaria</taxon>
        <taxon>Anthozoa</taxon>
        <taxon>Hexacorallia</taxon>
        <taxon>Actiniaria</taxon>
        <taxon>Edwardsiidae</taxon>
        <taxon>Nematostella</taxon>
    </lineage>
</organism>
<dbReference type="AlphaFoldDB" id="A7SF50"/>
<dbReference type="GO" id="GO:0005737">
    <property type="term" value="C:cytoplasm"/>
    <property type="evidence" value="ECO:0000318"/>
    <property type="project" value="GO_Central"/>
</dbReference>
<dbReference type="OrthoDB" id="430436at2759"/>
<comment type="subunit">
    <text evidence="1">Monomer. Forms homodimers during oxidative stress. Interacts (via N-terminus) with elongation factor EEF1A1 (via middle-region); the interaction is direct and competes with EEF1A1 binding to guanyl-nucleotide exchange factor EEF1B2, thereby inhibiting GDP for GTP exchange and reactivation of EEF1A1. Interacts with nuclear transport receptors XPO4, IPO5/RANBP5, IPO7, IPO9 and KPNB1 as well as GCN1L1/GCN1 and LRPPRC probably through their HEAT repeats. Binds NCOA5/CIA.</text>
</comment>
<dbReference type="InParanoid" id="A7SF50"/>
<dbReference type="STRING" id="45351.A7SF50"/>
<evidence type="ECO:0000313" key="4">
    <source>
        <dbReference type="EMBL" id="EDO37646.1"/>
    </source>
</evidence>
<dbReference type="Gene3D" id="3.40.50.720">
    <property type="entry name" value="NAD(P)-binding Rossmann-like Domain"/>
    <property type="match status" value="1"/>
</dbReference>
<evidence type="ECO:0000256" key="1">
    <source>
        <dbReference type="ARBA" id="ARBA00093483"/>
    </source>
</evidence>
<gene>
    <name evidence="4" type="ORF">NEMVEDRAFT_v1g244837</name>
</gene>
<dbReference type="SUPFAM" id="SSF51735">
    <property type="entry name" value="NAD(P)-binding Rossmann-fold domains"/>
    <property type="match status" value="1"/>
</dbReference>